<comment type="caution">
    <text evidence="2">The sequence shown here is derived from an EMBL/GenBank/DDBJ whole genome shotgun (WGS) entry which is preliminary data.</text>
</comment>
<feature type="transmembrane region" description="Helical" evidence="1">
    <location>
        <begin position="12"/>
        <end position="33"/>
    </location>
</feature>
<keyword evidence="1" id="KW-1133">Transmembrane helix</keyword>
<dbReference type="EMBL" id="JAAOZC010000005">
    <property type="protein sequence ID" value="NIJ08524.1"/>
    <property type="molecule type" value="Genomic_DNA"/>
</dbReference>
<feature type="transmembrane region" description="Helical" evidence="1">
    <location>
        <begin position="45"/>
        <end position="68"/>
    </location>
</feature>
<reference evidence="2 3" key="1">
    <citation type="submission" date="2020-03" db="EMBL/GenBank/DDBJ databases">
        <title>Genomic Encyclopedia of Type Strains, Phase III (KMG-III): the genomes of soil and plant-associated and newly described type strains.</title>
        <authorList>
            <person name="Whitman W."/>
        </authorList>
    </citation>
    <scope>NUCLEOTIDE SEQUENCE [LARGE SCALE GENOMIC DNA]</scope>
    <source>
        <strain evidence="2 3">CECT 8804</strain>
    </source>
</reference>
<evidence type="ECO:0000256" key="1">
    <source>
        <dbReference type="SAM" id="Phobius"/>
    </source>
</evidence>
<keyword evidence="1" id="KW-0472">Membrane</keyword>
<dbReference type="RefSeq" id="WP_167073377.1">
    <property type="nucleotide sequence ID" value="NZ_JAAOZC010000005.1"/>
</dbReference>
<sequence length="124" mass="13020">MSRPTKTRTYDLALRTSGAAGVLAGASASARLYHLVNAAPKHDAAVGELLLAALAYLGICLGSALVVLGRRINEQVTISPRWAERDPLSAIGIAETESSAVEMREESPIRAAQTAFVASFGHMS</sequence>
<gene>
    <name evidence="2" type="ORF">FHS31_002145</name>
</gene>
<evidence type="ECO:0000313" key="3">
    <source>
        <dbReference type="Proteomes" id="UP000727456"/>
    </source>
</evidence>
<protein>
    <submittedName>
        <fullName evidence="2">Uncharacterized protein</fullName>
    </submittedName>
</protein>
<name>A0ABX0TWI1_9SPHN</name>
<keyword evidence="3" id="KW-1185">Reference proteome</keyword>
<accession>A0ABX0TWI1</accession>
<evidence type="ECO:0000313" key="2">
    <source>
        <dbReference type="EMBL" id="NIJ08524.1"/>
    </source>
</evidence>
<organism evidence="2 3">
    <name type="scientific">Sphingomonas vulcanisoli</name>
    <dbReference type="NCBI Taxonomy" id="1658060"/>
    <lineage>
        <taxon>Bacteria</taxon>
        <taxon>Pseudomonadati</taxon>
        <taxon>Pseudomonadota</taxon>
        <taxon>Alphaproteobacteria</taxon>
        <taxon>Sphingomonadales</taxon>
        <taxon>Sphingomonadaceae</taxon>
        <taxon>Sphingomonas</taxon>
    </lineage>
</organism>
<proteinExistence type="predicted"/>
<keyword evidence="1" id="KW-0812">Transmembrane</keyword>
<dbReference type="Proteomes" id="UP000727456">
    <property type="component" value="Unassembled WGS sequence"/>
</dbReference>